<dbReference type="GO" id="GO:0004930">
    <property type="term" value="F:G protein-coupled receptor activity"/>
    <property type="evidence" value="ECO:0007669"/>
    <property type="project" value="UniProtKB-KW"/>
</dbReference>
<keyword evidence="3 8" id="KW-1133">Transmembrane helix</keyword>
<evidence type="ECO:0000256" key="7">
    <source>
        <dbReference type="ARBA" id="ARBA00023224"/>
    </source>
</evidence>
<comment type="caution">
    <text evidence="10">The sequence shown here is derived from an EMBL/GenBank/DDBJ whole genome shotgun (WGS) entry which is preliminary data.</text>
</comment>
<reference evidence="10" key="1">
    <citation type="journal article" date="2023" name="Mol. Biol. Evol.">
        <title>Third-Generation Sequencing Reveals the Adaptive Role of the Epigenome in Three Deep-Sea Polychaetes.</title>
        <authorList>
            <person name="Perez M."/>
            <person name="Aroh O."/>
            <person name="Sun Y."/>
            <person name="Lan Y."/>
            <person name="Juniper S.K."/>
            <person name="Young C.R."/>
            <person name="Angers B."/>
            <person name="Qian P.Y."/>
        </authorList>
    </citation>
    <scope>NUCLEOTIDE SEQUENCE</scope>
    <source>
        <strain evidence="10">P08H-3</strain>
    </source>
</reference>
<organism evidence="10 11">
    <name type="scientific">Paralvinella palmiformis</name>
    <dbReference type="NCBI Taxonomy" id="53620"/>
    <lineage>
        <taxon>Eukaryota</taxon>
        <taxon>Metazoa</taxon>
        <taxon>Spiralia</taxon>
        <taxon>Lophotrochozoa</taxon>
        <taxon>Annelida</taxon>
        <taxon>Polychaeta</taxon>
        <taxon>Sedentaria</taxon>
        <taxon>Canalipalpata</taxon>
        <taxon>Terebellida</taxon>
        <taxon>Terebelliformia</taxon>
        <taxon>Alvinellidae</taxon>
        <taxon>Paralvinella</taxon>
    </lineage>
</organism>
<dbReference type="PANTHER" id="PTHR24235:SF29">
    <property type="entry name" value="GH23382P"/>
    <property type="match status" value="1"/>
</dbReference>
<feature type="domain" description="G-protein coupled receptors family 1 profile" evidence="9">
    <location>
        <begin position="108"/>
        <end position="162"/>
    </location>
</feature>
<keyword evidence="4" id="KW-0297">G-protein coupled receptor</keyword>
<comment type="subcellular location">
    <subcellularLocation>
        <location evidence="1">Membrane</location>
        <topology evidence="1">Multi-pass membrane protein</topology>
    </subcellularLocation>
</comment>
<dbReference type="SUPFAM" id="SSF81321">
    <property type="entry name" value="Family A G protein-coupled receptor-like"/>
    <property type="match status" value="1"/>
</dbReference>
<dbReference type="PROSITE" id="PS50262">
    <property type="entry name" value="G_PROTEIN_RECEP_F1_2"/>
    <property type="match status" value="1"/>
</dbReference>
<evidence type="ECO:0000256" key="3">
    <source>
        <dbReference type="ARBA" id="ARBA00022989"/>
    </source>
</evidence>
<dbReference type="Proteomes" id="UP001208570">
    <property type="component" value="Unassembled WGS sequence"/>
</dbReference>
<dbReference type="InterPro" id="IPR000276">
    <property type="entry name" value="GPCR_Rhodpsn"/>
</dbReference>
<evidence type="ECO:0000256" key="2">
    <source>
        <dbReference type="ARBA" id="ARBA00022692"/>
    </source>
</evidence>
<name>A0AAD9N6D6_9ANNE</name>
<evidence type="ECO:0000313" key="10">
    <source>
        <dbReference type="EMBL" id="KAK2157163.1"/>
    </source>
</evidence>
<evidence type="ECO:0000256" key="1">
    <source>
        <dbReference type="ARBA" id="ARBA00004141"/>
    </source>
</evidence>
<keyword evidence="11" id="KW-1185">Reference proteome</keyword>
<dbReference type="PRINTS" id="PR00237">
    <property type="entry name" value="GPCRRHODOPSN"/>
</dbReference>
<protein>
    <recommendedName>
        <fullName evidence="9">G-protein coupled receptors family 1 profile domain-containing protein</fullName>
    </recommendedName>
</protein>
<dbReference type="EMBL" id="JAODUP010000196">
    <property type="protein sequence ID" value="KAK2157163.1"/>
    <property type="molecule type" value="Genomic_DNA"/>
</dbReference>
<keyword evidence="5 8" id="KW-0472">Membrane</keyword>
<evidence type="ECO:0000256" key="6">
    <source>
        <dbReference type="ARBA" id="ARBA00023170"/>
    </source>
</evidence>
<dbReference type="GO" id="GO:0016020">
    <property type="term" value="C:membrane"/>
    <property type="evidence" value="ECO:0007669"/>
    <property type="project" value="UniProtKB-SubCell"/>
</dbReference>
<sequence length="162" mass="18555">MSFPLHDDLPDMNYVEQWDFLFNASDGAFYLGFNETMDILDFISGEGSPPRRNVARGYDTEPGATYLDQQELNDVLKEFRNNLFSYTDPKTILLICLYVPIFISALVGNISVLMVILLNRHMRNITNCFIVNLAIADMLGKLVALFLVPLSIDRCRWNHGRE</sequence>
<keyword evidence="6" id="KW-0675">Receptor</keyword>
<proteinExistence type="predicted"/>
<dbReference type="Gene3D" id="1.20.1070.10">
    <property type="entry name" value="Rhodopsin 7-helix transmembrane proteins"/>
    <property type="match status" value="1"/>
</dbReference>
<evidence type="ECO:0000256" key="4">
    <source>
        <dbReference type="ARBA" id="ARBA00023040"/>
    </source>
</evidence>
<gene>
    <name evidence="10" type="ORF">LSH36_196g01036</name>
</gene>
<evidence type="ECO:0000256" key="8">
    <source>
        <dbReference type="SAM" id="Phobius"/>
    </source>
</evidence>
<evidence type="ECO:0000259" key="9">
    <source>
        <dbReference type="PROSITE" id="PS50262"/>
    </source>
</evidence>
<feature type="transmembrane region" description="Helical" evidence="8">
    <location>
        <begin position="129"/>
        <end position="152"/>
    </location>
</feature>
<dbReference type="PANTHER" id="PTHR24235">
    <property type="entry name" value="NEUROPEPTIDE Y RECEPTOR"/>
    <property type="match status" value="1"/>
</dbReference>
<dbReference type="AlphaFoldDB" id="A0AAD9N6D6"/>
<keyword evidence="7" id="KW-0807">Transducer</keyword>
<evidence type="ECO:0000256" key="5">
    <source>
        <dbReference type="ARBA" id="ARBA00023136"/>
    </source>
</evidence>
<feature type="transmembrane region" description="Helical" evidence="8">
    <location>
        <begin position="92"/>
        <end position="117"/>
    </location>
</feature>
<evidence type="ECO:0000313" key="11">
    <source>
        <dbReference type="Proteomes" id="UP001208570"/>
    </source>
</evidence>
<accession>A0AAD9N6D6</accession>
<keyword evidence="2 8" id="KW-0812">Transmembrane</keyword>
<dbReference type="Pfam" id="PF00001">
    <property type="entry name" value="7tm_1"/>
    <property type="match status" value="1"/>
</dbReference>
<dbReference type="InterPro" id="IPR017452">
    <property type="entry name" value="GPCR_Rhodpsn_7TM"/>
</dbReference>